<gene>
    <name evidence="1" type="ORF">BcellWH2_00033</name>
</gene>
<organism evidence="1 2">
    <name type="scientific">Bacteroides cellulosilyticus</name>
    <dbReference type="NCBI Taxonomy" id="246787"/>
    <lineage>
        <taxon>Bacteria</taxon>
        <taxon>Pseudomonadati</taxon>
        <taxon>Bacteroidota</taxon>
        <taxon>Bacteroidia</taxon>
        <taxon>Bacteroidales</taxon>
        <taxon>Bacteroidaceae</taxon>
        <taxon>Bacteroides</taxon>
    </lineage>
</organism>
<accession>A0A0P0FQH4</accession>
<dbReference type="AlphaFoldDB" id="A0A0P0FQH4"/>
<dbReference type="Proteomes" id="UP000061809">
    <property type="component" value="Chromosome"/>
</dbReference>
<name>A0A0P0FQH4_9BACE</name>
<evidence type="ECO:0000313" key="2">
    <source>
        <dbReference type="Proteomes" id="UP000061809"/>
    </source>
</evidence>
<dbReference type="KEGG" id="bcel:BcellWH2_00033"/>
<evidence type="ECO:0000313" key="1">
    <source>
        <dbReference type="EMBL" id="ALJ57310.1"/>
    </source>
</evidence>
<dbReference type="RefSeq" id="WP_029427970.1">
    <property type="nucleotide sequence ID" value="NZ_CP012801.1"/>
</dbReference>
<sequence>MKENEIASGVAIKVRGLDANGNSIVTSPQQIVDNTSCLQLKQLYGTYAESYYCKIVTMTLSGSTEGNLDNIVLEIIGGNAYTVPNSLLYLSLVCHRETVKASKNSIIGTLSIGYVKNDTSIDIWVKTASYSNSIYVSILGRQDRNALIKNVYQKDVPEGYIEIN</sequence>
<protein>
    <submittedName>
        <fullName evidence="1">Uncharacterized protein</fullName>
    </submittedName>
</protein>
<proteinExistence type="predicted"/>
<reference evidence="1 2" key="1">
    <citation type="journal article" date="2015" name="Science">
        <title>Genetic determinants of in vivo fitness and diet responsiveness in multiple human gut Bacteroides.</title>
        <authorList>
            <person name="Wu M."/>
            <person name="McNulty N.P."/>
            <person name="Rodionov D.A."/>
            <person name="Khoroshkin M.S."/>
            <person name="Griffin N.W."/>
            <person name="Cheng J."/>
            <person name="Latreille P."/>
            <person name="Kerstetter R.A."/>
            <person name="Terrapon N."/>
            <person name="Henrissat B."/>
            <person name="Osterman A.L."/>
            <person name="Gordon J.I."/>
        </authorList>
    </citation>
    <scope>NUCLEOTIDE SEQUENCE [LARGE SCALE GENOMIC DNA]</scope>
    <source>
        <strain evidence="1 2">WH2</strain>
    </source>
</reference>
<dbReference type="PATRIC" id="fig|246787.4.peg.34"/>
<dbReference type="EMBL" id="CP012801">
    <property type="protein sequence ID" value="ALJ57310.1"/>
    <property type="molecule type" value="Genomic_DNA"/>
</dbReference>